<organism evidence="1">
    <name type="scientific">Anopheles darlingi</name>
    <name type="common">Mosquito</name>
    <dbReference type="NCBI Taxonomy" id="43151"/>
    <lineage>
        <taxon>Eukaryota</taxon>
        <taxon>Metazoa</taxon>
        <taxon>Ecdysozoa</taxon>
        <taxon>Arthropoda</taxon>
        <taxon>Hexapoda</taxon>
        <taxon>Insecta</taxon>
        <taxon>Pterygota</taxon>
        <taxon>Neoptera</taxon>
        <taxon>Endopterygota</taxon>
        <taxon>Diptera</taxon>
        <taxon>Nematocera</taxon>
        <taxon>Culicoidea</taxon>
        <taxon>Culicidae</taxon>
        <taxon>Anophelinae</taxon>
        <taxon>Anopheles</taxon>
    </lineage>
</organism>
<sequence length="72" mass="7601">MPLLPICYAVAVVIMPRNPVSARFPRGFVFLCRISSGALRSAFVFFGCFYQSVSDNDSGSSAVSSTSSSIAG</sequence>
<dbReference type="EMBL" id="GGFL01012476">
    <property type="protein sequence ID" value="MBW76654.1"/>
    <property type="molecule type" value="Transcribed_RNA"/>
</dbReference>
<dbReference type="AlphaFoldDB" id="A0A2M4DGE7"/>
<proteinExistence type="predicted"/>
<protein>
    <submittedName>
        <fullName evidence="1">Putative secreted protein</fullName>
    </submittedName>
</protein>
<evidence type="ECO:0000313" key="1">
    <source>
        <dbReference type="EMBL" id="MBW76654.1"/>
    </source>
</evidence>
<accession>A0A2M4DGE7</accession>
<name>A0A2M4DGE7_ANODA</name>
<reference evidence="1" key="1">
    <citation type="submission" date="2018-01" db="EMBL/GenBank/DDBJ databases">
        <title>An insight into the sialome of Amazonian anophelines.</title>
        <authorList>
            <person name="Ribeiro J.M."/>
            <person name="Scarpassa V."/>
            <person name="Calvo E."/>
        </authorList>
    </citation>
    <scope>NUCLEOTIDE SEQUENCE</scope>
</reference>